<dbReference type="Proteomes" id="UP000244855">
    <property type="component" value="Unassembled WGS sequence"/>
</dbReference>
<name>A0A2V1E3M0_9PLEO</name>
<dbReference type="InterPro" id="IPR036770">
    <property type="entry name" value="Ankyrin_rpt-contain_sf"/>
</dbReference>
<dbReference type="PROSITE" id="PS50088">
    <property type="entry name" value="ANK_REPEAT"/>
    <property type="match status" value="1"/>
</dbReference>
<gene>
    <name evidence="4" type="ORF">DM02DRAFT_496593</name>
</gene>
<accession>A0A2V1E3M0</accession>
<keyword evidence="1" id="KW-0677">Repeat</keyword>
<dbReference type="STRING" id="97972.A0A2V1E3M0"/>
<sequence length="87" mass="9173">AAVLGGFRQVVELLLKAGAVINTEGKRKHCRIGLANPLQVASYHGHRETVKLLLDAGADVNAQGGSLGNALYAATYNDHPDVVKLLL</sequence>
<proteinExistence type="predicted"/>
<dbReference type="InterPro" id="IPR002110">
    <property type="entry name" value="Ankyrin_rpt"/>
</dbReference>
<evidence type="ECO:0000256" key="3">
    <source>
        <dbReference type="PROSITE-ProRule" id="PRU00023"/>
    </source>
</evidence>
<feature type="non-terminal residue" evidence="4">
    <location>
        <position position="1"/>
    </location>
</feature>
<evidence type="ECO:0000256" key="2">
    <source>
        <dbReference type="ARBA" id="ARBA00023043"/>
    </source>
</evidence>
<protein>
    <submittedName>
        <fullName evidence="4">Ankyrin</fullName>
    </submittedName>
</protein>
<evidence type="ECO:0000256" key="1">
    <source>
        <dbReference type="ARBA" id="ARBA00022737"/>
    </source>
</evidence>
<reference evidence="4 5" key="1">
    <citation type="journal article" date="2018" name="Sci. Rep.">
        <title>Comparative genomics provides insights into the lifestyle and reveals functional heterogeneity of dark septate endophytic fungi.</title>
        <authorList>
            <person name="Knapp D.G."/>
            <person name="Nemeth J.B."/>
            <person name="Barry K."/>
            <person name="Hainaut M."/>
            <person name="Henrissat B."/>
            <person name="Johnson J."/>
            <person name="Kuo A."/>
            <person name="Lim J.H.P."/>
            <person name="Lipzen A."/>
            <person name="Nolan M."/>
            <person name="Ohm R.A."/>
            <person name="Tamas L."/>
            <person name="Grigoriev I.V."/>
            <person name="Spatafora J.W."/>
            <person name="Nagy L.G."/>
            <person name="Kovacs G.M."/>
        </authorList>
    </citation>
    <scope>NUCLEOTIDE SEQUENCE [LARGE SCALE GENOMIC DNA]</scope>
    <source>
        <strain evidence="4 5">DSE2036</strain>
    </source>
</reference>
<dbReference type="PANTHER" id="PTHR24171">
    <property type="entry name" value="ANKYRIN REPEAT DOMAIN-CONTAINING PROTEIN 39-RELATED"/>
    <property type="match status" value="1"/>
</dbReference>
<feature type="repeat" description="ANK" evidence="3">
    <location>
        <begin position="33"/>
        <end position="65"/>
    </location>
</feature>
<keyword evidence="5" id="KW-1185">Reference proteome</keyword>
<keyword evidence="2 3" id="KW-0040">ANK repeat</keyword>
<evidence type="ECO:0000313" key="5">
    <source>
        <dbReference type="Proteomes" id="UP000244855"/>
    </source>
</evidence>
<dbReference type="OrthoDB" id="4772757at2759"/>
<evidence type="ECO:0000313" key="4">
    <source>
        <dbReference type="EMBL" id="PVI05061.1"/>
    </source>
</evidence>
<dbReference type="Pfam" id="PF12796">
    <property type="entry name" value="Ank_2"/>
    <property type="match status" value="1"/>
</dbReference>
<dbReference type="EMBL" id="KZ805316">
    <property type="protein sequence ID" value="PVI05061.1"/>
    <property type="molecule type" value="Genomic_DNA"/>
</dbReference>
<dbReference type="Gene3D" id="1.25.40.20">
    <property type="entry name" value="Ankyrin repeat-containing domain"/>
    <property type="match status" value="1"/>
</dbReference>
<organism evidence="4 5">
    <name type="scientific">Periconia macrospinosa</name>
    <dbReference type="NCBI Taxonomy" id="97972"/>
    <lineage>
        <taxon>Eukaryota</taxon>
        <taxon>Fungi</taxon>
        <taxon>Dikarya</taxon>
        <taxon>Ascomycota</taxon>
        <taxon>Pezizomycotina</taxon>
        <taxon>Dothideomycetes</taxon>
        <taxon>Pleosporomycetidae</taxon>
        <taxon>Pleosporales</taxon>
        <taxon>Massarineae</taxon>
        <taxon>Periconiaceae</taxon>
        <taxon>Periconia</taxon>
    </lineage>
</organism>
<dbReference type="AlphaFoldDB" id="A0A2V1E3M0"/>
<dbReference type="PROSITE" id="PS50297">
    <property type="entry name" value="ANK_REP_REGION"/>
    <property type="match status" value="1"/>
</dbReference>
<dbReference type="SUPFAM" id="SSF48403">
    <property type="entry name" value="Ankyrin repeat"/>
    <property type="match status" value="1"/>
</dbReference>
<dbReference type="SMART" id="SM00248">
    <property type="entry name" value="ANK"/>
    <property type="match status" value="1"/>
</dbReference>
<feature type="non-terminal residue" evidence="4">
    <location>
        <position position="87"/>
    </location>
</feature>